<evidence type="ECO:0000313" key="1">
    <source>
        <dbReference type="EMBL" id="OGK03084.1"/>
    </source>
</evidence>
<evidence type="ECO:0000313" key="2">
    <source>
        <dbReference type="Proteomes" id="UP000179243"/>
    </source>
</evidence>
<reference evidence="1 2" key="1">
    <citation type="journal article" date="2016" name="Nat. Commun.">
        <title>Thousands of microbial genomes shed light on interconnected biogeochemical processes in an aquifer system.</title>
        <authorList>
            <person name="Anantharaman K."/>
            <person name="Brown C.T."/>
            <person name="Hug L.A."/>
            <person name="Sharon I."/>
            <person name="Castelle C.J."/>
            <person name="Probst A.J."/>
            <person name="Thomas B.C."/>
            <person name="Singh A."/>
            <person name="Wilkins M.J."/>
            <person name="Karaoz U."/>
            <person name="Brodie E.L."/>
            <person name="Williams K.H."/>
            <person name="Hubbard S.S."/>
            <person name="Banfield J.F."/>
        </authorList>
    </citation>
    <scope>NUCLEOTIDE SEQUENCE [LARGE SCALE GENOMIC DNA]</scope>
</reference>
<proteinExistence type="predicted"/>
<dbReference type="AlphaFoldDB" id="A0A1F7F8T8"/>
<comment type="caution">
    <text evidence="1">The sequence shown here is derived from an EMBL/GenBank/DDBJ whole genome shotgun (WGS) entry which is preliminary data.</text>
</comment>
<sequence length="548" mass="60196">MSGVSEIQDVLTNVFGVNVSAIPAQYPAYSYNGALVKKLESFGFMPYCDGYLDYLNIVMSDTFTLLDKHIAGVNFRFNSSTGIPDTIYWADSLINTTTQATTQRMKLQALSLDKRHYRLWLVPNSHRNSLLETGFKPAVVFNNGNVTHTMVRIGNGATFARTVQDSTRDSAAPVIHRFLYKNNICNTAVTTNEVKIAFSEPIDWSQAPDVHSIYSFTLINGATKDSTFMHSTSVTISGANAIEALDDKLAWNYNKNETNKLMTYRIEVAQSADQKFQIGGTRLRFSVNPLDHKFKDLSGNLATLKDNRQVSLEAEGVQQTVCGLNGPTSVSRYDAMVYNWSTDPATHEPIPNFPFFGFTVNLRTITNNSTDFILITPGGITNSNATNGYFYGYSLDTNKVLVTASATIYDVFGNSVASPSSNKNLRRHFKVGDLVSATNYANLGTLDSATIDSMYIWLRAVEPGAPDTLRPKLNSTVTIGYDYIMQHCNPNTSDEICIPAWNCLNAKGRLVAPGGYIATVSIASPGNETTEIRKLIVTSGAQEVGVGF</sequence>
<dbReference type="Proteomes" id="UP000179243">
    <property type="component" value="Unassembled WGS sequence"/>
</dbReference>
<organism evidence="1 2">
    <name type="scientific">Candidatus Raymondbacteria bacterium RIFOXYD12_FULL_49_13</name>
    <dbReference type="NCBI Taxonomy" id="1817890"/>
    <lineage>
        <taxon>Bacteria</taxon>
        <taxon>Raymondiibacteriota</taxon>
    </lineage>
</organism>
<protein>
    <submittedName>
        <fullName evidence="1">Uncharacterized protein</fullName>
    </submittedName>
</protein>
<name>A0A1F7F8T8_UNCRA</name>
<dbReference type="EMBL" id="MFYX01000097">
    <property type="protein sequence ID" value="OGK03084.1"/>
    <property type="molecule type" value="Genomic_DNA"/>
</dbReference>
<accession>A0A1F7F8T8</accession>
<gene>
    <name evidence="1" type="ORF">A2519_06715</name>
</gene>